<feature type="transmembrane region" description="Helical" evidence="1">
    <location>
        <begin position="266"/>
        <end position="288"/>
    </location>
</feature>
<reference evidence="2" key="2">
    <citation type="journal article" date="2021" name="PeerJ">
        <title>Extensive microbial diversity within the chicken gut microbiome revealed by metagenomics and culture.</title>
        <authorList>
            <person name="Gilroy R."/>
            <person name="Ravi A."/>
            <person name="Getino M."/>
            <person name="Pursley I."/>
            <person name="Horton D.L."/>
            <person name="Alikhan N.F."/>
            <person name="Baker D."/>
            <person name="Gharbi K."/>
            <person name="Hall N."/>
            <person name="Watson M."/>
            <person name="Adriaenssens E.M."/>
            <person name="Foster-Nyarko E."/>
            <person name="Jarju S."/>
            <person name="Secka A."/>
            <person name="Antonio M."/>
            <person name="Oren A."/>
            <person name="Chaudhuri R.R."/>
            <person name="La Ragione R."/>
            <person name="Hildebrand F."/>
            <person name="Pallen M.J."/>
        </authorList>
    </citation>
    <scope>NUCLEOTIDE SEQUENCE</scope>
    <source>
        <strain evidence="2">G3-8215</strain>
    </source>
</reference>
<proteinExistence type="predicted"/>
<feature type="transmembrane region" description="Helical" evidence="1">
    <location>
        <begin position="240"/>
        <end position="260"/>
    </location>
</feature>
<dbReference type="PANTHER" id="PTHR31061">
    <property type="entry name" value="LD22376P"/>
    <property type="match status" value="1"/>
</dbReference>
<feature type="transmembrane region" description="Helical" evidence="1">
    <location>
        <begin position="340"/>
        <end position="361"/>
    </location>
</feature>
<accession>A0A940DUS2</accession>
<dbReference type="PANTHER" id="PTHR31061:SF24">
    <property type="entry name" value="LD22376P"/>
    <property type="match status" value="1"/>
</dbReference>
<feature type="transmembrane region" description="Helical" evidence="1">
    <location>
        <begin position="12"/>
        <end position="37"/>
    </location>
</feature>
<feature type="transmembrane region" description="Helical" evidence="1">
    <location>
        <begin position="117"/>
        <end position="139"/>
    </location>
</feature>
<reference evidence="2" key="1">
    <citation type="submission" date="2020-10" db="EMBL/GenBank/DDBJ databases">
        <authorList>
            <person name="Gilroy R."/>
        </authorList>
    </citation>
    <scope>NUCLEOTIDE SEQUENCE</scope>
    <source>
        <strain evidence="2">G3-8215</strain>
    </source>
</reference>
<keyword evidence="1" id="KW-0812">Transmembrane</keyword>
<feature type="transmembrane region" description="Helical" evidence="1">
    <location>
        <begin position="206"/>
        <end position="228"/>
    </location>
</feature>
<feature type="transmembrane region" description="Helical" evidence="1">
    <location>
        <begin position="300"/>
        <end position="320"/>
    </location>
</feature>
<comment type="caution">
    <text evidence="2">The sequence shown here is derived from an EMBL/GenBank/DDBJ whole genome shotgun (WGS) entry which is preliminary data.</text>
</comment>
<feature type="transmembrane region" description="Helical" evidence="1">
    <location>
        <begin position="90"/>
        <end position="111"/>
    </location>
</feature>
<dbReference type="EMBL" id="JADILV010000084">
    <property type="protein sequence ID" value="MBO8484757.1"/>
    <property type="molecule type" value="Genomic_DNA"/>
</dbReference>
<organism evidence="2 3">
    <name type="scientific">Candidatus Cryptobacteroides avicola</name>
    <dbReference type="NCBI Taxonomy" id="2840757"/>
    <lineage>
        <taxon>Bacteria</taxon>
        <taxon>Pseudomonadati</taxon>
        <taxon>Bacteroidota</taxon>
        <taxon>Bacteroidia</taxon>
        <taxon>Bacteroidales</taxon>
        <taxon>Candidatus Cryptobacteroides</taxon>
    </lineage>
</organism>
<feature type="transmembrane region" description="Helical" evidence="1">
    <location>
        <begin position="60"/>
        <end position="78"/>
    </location>
</feature>
<dbReference type="AlphaFoldDB" id="A0A940DUS2"/>
<keyword evidence="1" id="KW-1133">Transmembrane helix</keyword>
<feature type="transmembrane region" description="Helical" evidence="1">
    <location>
        <begin position="146"/>
        <end position="164"/>
    </location>
</feature>
<protein>
    <submittedName>
        <fullName evidence="2">DUF5009 domain-containing protein</fullName>
    </submittedName>
</protein>
<gene>
    <name evidence="2" type="ORF">IAB75_11710</name>
</gene>
<evidence type="ECO:0000313" key="3">
    <source>
        <dbReference type="Proteomes" id="UP000725002"/>
    </source>
</evidence>
<evidence type="ECO:0000313" key="2">
    <source>
        <dbReference type="EMBL" id="MBO8484757.1"/>
    </source>
</evidence>
<name>A0A940DUS2_9BACT</name>
<keyword evidence="1" id="KW-0472">Membrane</keyword>
<evidence type="ECO:0000256" key="1">
    <source>
        <dbReference type="SAM" id="Phobius"/>
    </source>
</evidence>
<sequence length="369" mass="40757">MEQSGRLASLDALRGFDMLFIMGLTPLVVSLCCLFPGGEDSWLAGTMSHVEWHGLSHHDTIFPLFLFIAGISFPFSYAKQVASGVPLRRIYLKIFKRAAVLVFLGVVYNGFFNLDFTHLRIASVLGRIGLAWMFAALLFINFKTKARALTAVAILVGYWLLLWLCPAPDAPAGSGPFSFEGNLAGYVDRLFLPGAILSGTFDPEGILSTLPAVVTAMLGMFTGEFVRIPEEKIPGGRKSLYMLLAAAALLAAGLLWSTVFPVNKKLWTSSFVCVVGAYSLGLFSLFYYMTDVRGFRKWTLFFRVVGLNSITIYLAQRIISFDGIQKFFLGGLEGICPPELSAVVSDAGYMAACWLFLYFLYRHKVFLKV</sequence>
<dbReference type="Proteomes" id="UP000725002">
    <property type="component" value="Unassembled WGS sequence"/>
</dbReference>